<keyword evidence="11" id="KW-0055">Arginine biosynthesis</keyword>
<dbReference type="InterPro" id="IPR006274">
    <property type="entry name" value="CarbamoylP_synth_ssu"/>
</dbReference>
<evidence type="ECO:0000256" key="4">
    <source>
        <dbReference type="ARBA" id="ARBA00022598"/>
    </source>
</evidence>
<feature type="binding site" evidence="11">
    <location>
        <position position="218"/>
    </location>
    <ligand>
        <name>L-glutamine</name>
        <dbReference type="ChEBI" id="CHEBI:58359"/>
    </ligand>
</feature>
<evidence type="ECO:0000256" key="2">
    <source>
        <dbReference type="ARBA" id="ARBA00005077"/>
    </source>
</evidence>
<evidence type="ECO:0000256" key="7">
    <source>
        <dbReference type="ARBA" id="ARBA00022962"/>
    </source>
</evidence>
<keyword evidence="6 11" id="KW-0067">ATP-binding</keyword>
<dbReference type="SUPFAM" id="SSF52021">
    <property type="entry name" value="Carbamoyl phosphate synthetase, small subunit N-terminal domain"/>
    <property type="match status" value="1"/>
</dbReference>
<dbReference type="GO" id="GO:0006207">
    <property type="term" value="P:'de novo' pyrimidine nucleobase biosynthetic process"/>
    <property type="evidence" value="ECO:0007669"/>
    <property type="project" value="InterPro"/>
</dbReference>
<dbReference type="EMBL" id="JAAZWO010000023">
    <property type="protein sequence ID" value="MBC2399199.1"/>
    <property type="molecule type" value="Genomic_DNA"/>
</dbReference>
<dbReference type="InterPro" id="IPR035686">
    <property type="entry name" value="CPSase_GATase1"/>
</dbReference>
<comment type="similarity">
    <text evidence="3 11">Belongs to the CarA family.</text>
</comment>
<dbReference type="PRINTS" id="PR00097">
    <property type="entry name" value="ANTSNTHASEII"/>
</dbReference>
<dbReference type="InterPro" id="IPR050472">
    <property type="entry name" value="Anth_synth/Amidotransfase"/>
</dbReference>
<dbReference type="PANTHER" id="PTHR43418">
    <property type="entry name" value="MULTIFUNCTIONAL TRYPTOPHAN BIOSYNTHESIS PROTEIN-RELATED"/>
    <property type="match status" value="1"/>
</dbReference>
<feature type="binding site" evidence="11">
    <location>
        <position position="290"/>
    </location>
    <ligand>
        <name>L-glutamine</name>
        <dbReference type="ChEBI" id="CHEBI:58359"/>
    </ligand>
</feature>
<reference evidence="13 14" key="1">
    <citation type="submission" date="2020-04" db="EMBL/GenBank/DDBJ databases">
        <title>Genomic insights into acetone-butanol-ethanol (ABE) fermentation by sequencing solventogenic clostridia strains.</title>
        <authorList>
            <person name="Brown S."/>
        </authorList>
    </citation>
    <scope>NUCLEOTIDE SEQUENCE [LARGE SCALE GENOMIC DNA]</scope>
    <source>
        <strain evidence="13 14">DJ011</strain>
    </source>
</reference>
<dbReference type="SMART" id="SM01097">
    <property type="entry name" value="CPSase_sm_chain"/>
    <property type="match status" value="1"/>
</dbReference>
<dbReference type="AlphaFoldDB" id="A0A923ECA9"/>
<feature type="binding site" evidence="11">
    <location>
        <position position="289"/>
    </location>
    <ligand>
        <name>L-glutamine</name>
        <dbReference type="ChEBI" id="CHEBI:58359"/>
    </ligand>
</feature>
<evidence type="ECO:0000259" key="12">
    <source>
        <dbReference type="SMART" id="SM01097"/>
    </source>
</evidence>
<feature type="binding site" evidence="11">
    <location>
        <position position="249"/>
    </location>
    <ligand>
        <name>L-glutamine</name>
        <dbReference type="ChEBI" id="CHEBI:58359"/>
    </ligand>
</feature>
<evidence type="ECO:0000256" key="10">
    <source>
        <dbReference type="ARBA" id="ARBA00049285"/>
    </source>
</evidence>
<dbReference type="PROSITE" id="PS51273">
    <property type="entry name" value="GATASE_TYPE_1"/>
    <property type="match status" value="1"/>
</dbReference>
<dbReference type="Proteomes" id="UP000563151">
    <property type="component" value="Unassembled WGS sequence"/>
</dbReference>
<feature type="domain" description="Carbamoyl-phosphate synthase small subunit N-terminal" evidence="12">
    <location>
        <begin position="1"/>
        <end position="131"/>
    </location>
</feature>
<comment type="caution">
    <text evidence="13">The sequence shown here is derived from an EMBL/GenBank/DDBJ whole genome shotgun (WGS) entry which is preliminary data.</text>
</comment>
<proteinExistence type="inferred from homology"/>
<dbReference type="GO" id="GO:0006541">
    <property type="term" value="P:glutamine metabolic process"/>
    <property type="evidence" value="ECO:0007669"/>
    <property type="project" value="InterPro"/>
</dbReference>
<dbReference type="SUPFAM" id="SSF52317">
    <property type="entry name" value="Class I glutamine amidotransferase-like"/>
    <property type="match status" value="1"/>
</dbReference>
<evidence type="ECO:0000256" key="11">
    <source>
        <dbReference type="HAMAP-Rule" id="MF_01209"/>
    </source>
</evidence>
<keyword evidence="4 11" id="KW-0436">Ligase</keyword>
<evidence type="ECO:0000256" key="1">
    <source>
        <dbReference type="ARBA" id="ARBA00004812"/>
    </source>
</evidence>
<dbReference type="Pfam" id="PF00988">
    <property type="entry name" value="CPSase_sm_chain"/>
    <property type="match status" value="1"/>
</dbReference>
<dbReference type="NCBIfam" id="NF009475">
    <property type="entry name" value="PRK12838.1"/>
    <property type="match status" value="1"/>
</dbReference>
<evidence type="ECO:0000256" key="8">
    <source>
        <dbReference type="ARBA" id="ARBA00022975"/>
    </source>
</evidence>
<feature type="binding site" evidence="11">
    <location>
        <position position="45"/>
    </location>
    <ligand>
        <name>L-glutamine</name>
        <dbReference type="ChEBI" id="CHEBI:58359"/>
    </ligand>
</feature>
<comment type="catalytic activity">
    <reaction evidence="9 11">
        <text>hydrogencarbonate + L-glutamine + 2 ATP + H2O = carbamoyl phosphate + L-glutamate + 2 ADP + phosphate + 2 H(+)</text>
        <dbReference type="Rhea" id="RHEA:18633"/>
        <dbReference type="ChEBI" id="CHEBI:15377"/>
        <dbReference type="ChEBI" id="CHEBI:15378"/>
        <dbReference type="ChEBI" id="CHEBI:17544"/>
        <dbReference type="ChEBI" id="CHEBI:29985"/>
        <dbReference type="ChEBI" id="CHEBI:30616"/>
        <dbReference type="ChEBI" id="CHEBI:43474"/>
        <dbReference type="ChEBI" id="CHEBI:58228"/>
        <dbReference type="ChEBI" id="CHEBI:58359"/>
        <dbReference type="ChEBI" id="CHEBI:456216"/>
        <dbReference type="EC" id="6.3.5.5"/>
    </reaction>
</comment>
<dbReference type="NCBIfam" id="TIGR01368">
    <property type="entry name" value="CPSaseIIsmall"/>
    <property type="match status" value="1"/>
</dbReference>
<comment type="catalytic activity">
    <reaction evidence="10 11">
        <text>L-glutamine + H2O = L-glutamate + NH4(+)</text>
        <dbReference type="Rhea" id="RHEA:15889"/>
        <dbReference type="ChEBI" id="CHEBI:15377"/>
        <dbReference type="ChEBI" id="CHEBI:28938"/>
        <dbReference type="ChEBI" id="CHEBI:29985"/>
        <dbReference type="ChEBI" id="CHEBI:58359"/>
    </reaction>
</comment>
<dbReference type="EC" id="6.3.5.5" evidence="11"/>
<evidence type="ECO:0000256" key="6">
    <source>
        <dbReference type="ARBA" id="ARBA00022840"/>
    </source>
</evidence>
<comment type="subunit">
    <text evidence="11">Composed of two chains; the small (or glutamine) chain promotes the hydrolysis of glutamine to ammonia, which is used by the large (or ammonia) chain to synthesize carbamoyl phosphate. Tetramer of heterodimers (alpha,beta)4.</text>
</comment>
<dbReference type="InterPro" id="IPR036480">
    <property type="entry name" value="CarbP_synth_ssu_N_sf"/>
</dbReference>
<dbReference type="GO" id="GO:0044205">
    <property type="term" value="P:'de novo' UMP biosynthetic process"/>
    <property type="evidence" value="ECO:0007669"/>
    <property type="project" value="UniProtKB-UniRule"/>
</dbReference>
<dbReference type="PRINTS" id="PR00096">
    <property type="entry name" value="GATASE"/>
</dbReference>
<protein>
    <recommendedName>
        <fullName evidence="11">Carbamoyl phosphate synthase small chain</fullName>
        <ecNumber evidence="11">6.3.5.5</ecNumber>
    </recommendedName>
    <alternativeName>
        <fullName evidence="11">Carbamoyl phosphate synthetase glutamine chain</fullName>
    </alternativeName>
</protein>
<feature type="binding site" evidence="11">
    <location>
        <position position="246"/>
    </location>
    <ligand>
        <name>L-glutamine</name>
        <dbReference type="ChEBI" id="CHEBI:58359"/>
    </ligand>
</feature>
<keyword evidence="11" id="KW-0028">Amino-acid biosynthesis</keyword>
<dbReference type="FunFam" id="3.50.30.20:FF:000001">
    <property type="entry name" value="Carbamoyl-phosphate synthase small chain"/>
    <property type="match status" value="1"/>
</dbReference>
<organism evidence="13 14">
    <name type="scientific">Clostridium tetanomorphum</name>
    <dbReference type="NCBI Taxonomy" id="1553"/>
    <lineage>
        <taxon>Bacteria</taxon>
        <taxon>Bacillati</taxon>
        <taxon>Bacillota</taxon>
        <taxon>Clostridia</taxon>
        <taxon>Eubacteriales</taxon>
        <taxon>Clostridiaceae</taxon>
        <taxon>Clostridium</taxon>
    </lineage>
</organism>
<comment type="pathway">
    <text evidence="1 11">Pyrimidine metabolism; UMP biosynthesis via de novo pathway; (S)-dihydroorotate from bicarbonate: step 1/3.</text>
</comment>
<evidence type="ECO:0000313" key="13">
    <source>
        <dbReference type="EMBL" id="MBC2399199.1"/>
    </source>
</evidence>
<keyword evidence="14" id="KW-1185">Reference proteome</keyword>
<keyword evidence="5 11" id="KW-0547">Nucleotide-binding</keyword>
<dbReference type="CDD" id="cd01744">
    <property type="entry name" value="GATase1_CPSase"/>
    <property type="match status" value="1"/>
</dbReference>
<feature type="active site" description="Nucleophile" evidence="11">
    <location>
        <position position="245"/>
    </location>
</feature>
<name>A0A923ECA9_CLOTT</name>
<dbReference type="RefSeq" id="WP_035145983.1">
    <property type="nucleotide sequence ID" value="NZ_JAAZWO010000023.1"/>
</dbReference>
<feature type="active site" evidence="11">
    <location>
        <position position="332"/>
    </location>
</feature>
<evidence type="ECO:0000256" key="5">
    <source>
        <dbReference type="ARBA" id="ARBA00022741"/>
    </source>
</evidence>
<feature type="binding site" evidence="11">
    <location>
        <position position="287"/>
    </location>
    <ligand>
        <name>L-glutamine</name>
        <dbReference type="ChEBI" id="CHEBI:58359"/>
    </ligand>
</feature>
<dbReference type="InterPro" id="IPR002474">
    <property type="entry name" value="CarbamoylP_synth_ssu_N"/>
</dbReference>
<dbReference type="Gene3D" id="3.40.50.880">
    <property type="match status" value="1"/>
</dbReference>
<keyword evidence="8 11" id="KW-0665">Pyrimidine biosynthesis</keyword>
<evidence type="ECO:0000313" key="14">
    <source>
        <dbReference type="Proteomes" id="UP000563151"/>
    </source>
</evidence>
<dbReference type="GO" id="GO:0006526">
    <property type="term" value="P:L-arginine biosynthetic process"/>
    <property type="evidence" value="ECO:0007669"/>
    <property type="project" value="UniProtKB-UniRule"/>
</dbReference>
<keyword evidence="7 11" id="KW-0315">Glutamine amidotransferase</keyword>
<dbReference type="PANTHER" id="PTHR43418:SF7">
    <property type="entry name" value="CARBAMOYL-PHOSPHATE SYNTHASE SMALL CHAIN"/>
    <property type="match status" value="1"/>
</dbReference>
<dbReference type="InterPro" id="IPR017926">
    <property type="entry name" value="GATASE"/>
</dbReference>
<dbReference type="GO" id="GO:0004088">
    <property type="term" value="F:carbamoyl-phosphate synthase (glutamine-hydrolyzing) activity"/>
    <property type="evidence" value="ECO:0007669"/>
    <property type="project" value="UniProtKB-UniRule"/>
</dbReference>
<feature type="region of interest" description="CPSase" evidence="11">
    <location>
        <begin position="1"/>
        <end position="169"/>
    </location>
</feature>
<dbReference type="GO" id="GO:0005524">
    <property type="term" value="F:ATP binding"/>
    <property type="evidence" value="ECO:0007669"/>
    <property type="project" value="UniProtKB-UniRule"/>
</dbReference>
<sequence length="360" mass="39898">MNGLLYLEDGTVYIGEGIGKKGTSIGELVFNTSMTGYGEILTDPSYAGQIISMCYPLMGNYGVNNIYNESSKVYAKGLIVKSICHVPSNHLSEKNLDEFLKEKGVVGISGVDTRSITKKIRELGAMKCIISNENLPLYKIKEKMKSISNKDLVKEVSINCVRHIKGEELKVAILDFGIKKSIIKNLVERKCDITMFPYNSSYEEIMSINPNGILLSNGPGDPKELKESIEVVKKFIGKIPIFGICLGHQILTLSLGGDTYKMKFGHRGGNHGVYNIEKDKAYITSQNHGYAVKKESLDNLDLIITHVNLNDDTVEGIKHKKFPIFSVQFHPEGAPGPTDTSYLFDEFINNMLGDDTNAIE</sequence>
<dbReference type="PRINTS" id="PR00099">
    <property type="entry name" value="CPSGATASE"/>
</dbReference>
<dbReference type="Pfam" id="PF00117">
    <property type="entry name" value="GATase"/>
    <property type="match status" value="1"/>
</dbReference>
<comment type="function">
    <text evidence="11">Small subunit of the glutamine-dependent carbamoyl phosphate synthetase (CPSase). CPSase catalyzes the formation of carbamoyl phosphate from the ammonia moiety of glutamine, carbonate, and phosphate donated by ATP, constituting the first step of 2 biosynthetic pathways, one leading to arginine and/or urea and the other to pyrimidine nucleotides. The small subunit (glutamine amidotransferase) binds and cleaves glutamine to supply the large subunit with the substrate ammonia.</text>
</comment>
<feature type="binding site" evidence="11">
    <location>
        <position position="220"/>
    </location>
    <ligand>
        <name>L-glutamine</name>
        <dbReference type="ChEBI" id="CHEBI:58359"/>
    </ligand>
</feature>
<comment type="pathway">
    <text evidence="2 11">Amino-acid biosynthesis; L-arginine biosynthesis; carbamoyl phosphate from bicarbonate: step 1/1.</text>
</comment>
<dbReference type="Gene3D" id="3.50.30.20">
    <property type="entry name" value="Carbamoyl-phosphate synthase small subunit, N-terminal domain"/>
    <property type="match status" value="1"/>
</dbReference>
<feature type="active site" evidence="11">
    <location>
        <position position="330"/>
    </location>
</feature>
<evidence type="ECO:0000256" key="3">
    <source>
        <dbReference type="ARBA" id="ARBA00007800"/>
    </source>
</evidence>
<accession>A0A923ECA9</accession>
<evidence type="ECO:0000256" key="9">
    <source>
        <dbReference type="ARBA" id="ARBA00048816"/>
    </source>
</evidence>
<gene>
    <name evidence="11 13" type="primary">carA</name>
    <name evidence="13" type="ORF">HGG79_15670</name>
</gene>
<dbReference type="HAMAP" id="MF_01209">
    <property type="entry name" value="CPSase_S_chain"/>
    <property type="match status" value="1"/>
</dbReference>
<dbReference type="InterPro" id="IPR029062">
    <property type="entry name" value="Class_I_gatase-like"/>
</dbReference>